<dbReference type="CDD" id="cd01823">
    <property type="entry name" value="SEST_like"/>
    <property type="match status" value="1"/>
</dbReference>
<evidence type="ECO:0000256" key="1">
    <source>
        <dbReference type="PIRSR" id="PIRSR637460-1"/>
    </source>
</evidence>
<keyword evidence="4" id="KW-0812">Transmembrane</keyword>
<dbReference type="STRING" id="587909.SAMN05421810_10468"/>
<feature type="region of interest" description="Disordered" evidence="3">
    <location>
        <begin position="1"/>
        <end position="20"/>
    </location>
</feature>
<feature type="disulfide bond" evidence="2">
    <location>
        <begin position="178"/>
        <end position="191"/>
    </location>
</feature>
<evidence type="ECO:0000256" key="4">
    <source>
        <dbReference type="SAM" id="Phobius"/>
    </source>
</evidence>
<dbReference type="GO" id="GO:0019433">
    <property type="term" value="P:triglyceride catabolic process"/>
    <property type="evidence" value="ECO:0007669"/>
    <property type="project" value="TreeGrafter"/>
</dbReference>
<evidence type="ECO:0000256" key="2">
    <source>
        <dbReference type="PIRSR" id="PIRSR637460-2"/>
    </source>
</evidence>
<evidence type="ECO:0000256" key="3">
    <source>
        <dbReference type="SAM" id="MobiDB-lite"/>
    </source>
</evidence>
<feature type="domain" description="SGNH hydrolase-type esterase" evidence="5">
    <location>
        <begin position="80"/>
        <end position="323"/>
    </location>
</feature>
<feature type="active site" description="Nucleophile" evidence="1">
    <location>
        <position position="84"/>
    </location>
</feature>
<keyword evidence="4" id="KW-1133">Transmembrane helix</keyword>
<dbReference type="GO" id="GO:0004806">
    <property type="term" value="F:triacylglycerol lipase activity"/>
    <property type="evidence" value="ECO:0007669"/>
    <property type="project" value="TreeGrafter"/>
</dbReference>
<dbReference type="Proteomes" id="UP000198727">
    <property type="component" value="Unassembled WGS sequence"/>
</dbReference>
<dbReference type="Gene3D" id="3.40.50.1110">
    <property type="entry name" value="SGNH hydrolase"/>
    <property type="match status" value="1"/>
</dbReference>
<organism evidence="6 7">
    <name type="scientific">Amycolatopsis arida</name>
    <dbReference type="NCBI Taxonomy" id="587909"/>
    <lineage>
        <taxon>Bacteria</taxon>
        <taxon>Bacillati</taxon>
        <taxon>Actinomycetota</taxon>
        <taxon>Actinomycetes</taxon>
        <taxon>Pseudonocardiales</taxon>
        <taxon>Pseudonocardiaceae</taxon>
        <taxon>Amycolatopsis</taxon>
    </lineage>
</organism>
<keyword evidence="7" id="KW-1185">Reference proteome</keyword>
<feature type="active site" evidence="1">
    <location>
        <position position="317"/>
    </location>
</feature>
<gene>
    <name evidence="6" type="ORF">SAMN05421810_10468</name>
</gene>
<dbReference type="SUPFAM" id="SSF52266">
    <property type="entry name" value="SGNH hydrolase"/>
    <property type="match status" value="1"/>
</dbReference>
<evidence type="ECO:0000259" key="5">
    <source>
        <dbReference type="Pfam" id="PF13472"/>
    </source>
</evidence>
<keyword evidence="6" id="KW-0378">Hydrolase</keyword>
<dbReference type="Pfam" id="PF13472">
    <property type="entry name" value="Lipase_GDSL_2"/>
    <property type="match status" value="1"/>
</dbReference>
<reference evidence="7" key="1">
    <citation type="submission" date="2016-10" db="EMBL/GenBank/DDBJ databases">
        <authorList>
            <person name="Varghese N."/>
            <person name="Submissions S."/>
        </authorList>
    </citation>
    <scope>NUCLEOTIDE SEQUENCE [LARGE SCALE GENOMIC DNA]</scope>
    <source>
        <strain evidence="7">CGMCC 4.5579</strain>
    </source>
</reference>
<dbReference type="EMBL" id="FOWW01000004">
    <property type="protein sequence ID" value="SFP97272.1"/>
    <property type="molecule type" value="Genomic_DNA"/>
</dbReference>
<evidence type="ECO:0000313" key="6">
    <source>
        <dbReference type="EMBL" id="SFP97272.1"/>
    </source>
</evidence>
<dbReference type="PANTHER" id="PTHR37981">
    <property type="entry name" value="LIPASE 2"/>
    <property type="match status" value="1"/>
</dbReference>
<keyword evidence="4" id="KW-0472">Membrane</keyword>
<dbReference type="InterPro" id="IPR037460">
    <property type="entry name" value="SEST-like"/>
</dbReference>
<dbReference type="PANTHER" id="PTHR37981:SF1">
    <property type="entry name" value="SGNH HYDROLASE-TYPE ESTERASE DOMAIN-CONTAINING PROTEIN"/>
    <property type="match status" value="1"/>
</dbReference>
<evidence type="ECO:0000313" key="7">
    <source>
        <dbReference type="Proteomes" id="UP000198727"/>
    </source>
</evidence>
<protein>
    <submittedName>
        <fullName evidence="6">GDSL-like Lipase/Acylhydrolase family protein</fullName>
    </submittedName>
</protein>
<name>A0A1I5UPW1_9PSEU</name>
<feature type="transmembrane region" description="Helical" evidence="4">
    <location>
        <begin position="46"/>
        <end position="68"/>
    </location>
</feature>
<proteinExistence type="predicted"/>
<dbReference type="InterPro" id="IPR013830">
    <property type="entry name" value="SGNH_hydro"/>
</dbReference>
<dbReference type="InterPro" id="IPR036514">
    <property type="entry name" value="SGNH_hydro_sf"/>
</dbReference>
<keyword evidence="2" id="KW-1015">Disulfide bond</keyword>
<accession>A0A1I5UPW1</accession>
<dbReference type="AlphaFoldDB" id="A0A1I5UPW1"/>
<sequence>MAREVQGRATAVTIGDRSREARAGRRWPPLTAACPRGCPVLVRRSVFTALFTAITALTLMAFALPAAAAGAAATPRHYVALGDSYTSGPLIPLQRLGPFGCMRSTSNYPSMLAVALRPRSFTDVSCAGARTEHMFRPQDVTLGRNAPQLDALREGTDLVTLGIGGNDFGVFGRLVGTCPTLRDADPTGAPCREHFTEGGVDAIAALLPGIRDNVAAVLDGIRARAPRAEVLVVGYPRIAPERGHCPDVLPFAEGDYAWLSSVEEALNAALAAATASRIGMSYVDTYGPSNGHDACQPAGVAWVNGKDRTLFQAAEYHPYRAGMAGVASVVRAHLDTRLTAR</sequence>
<feature type="disulfide bond" evidence="2">
    <location>
        <begin position="101"/>
        <end position="126"/>
    </location>
</feature>
<feature type="disulfide bond" evidence="2">
    <location>
        <begin position="245"/>
        <end position="295"/>
    </location>
</feature>